<feature type="compositionally biased region" description="Polar residues" evidence="1">
    <location>
        <begin position="435"/>
        <end position="463"/>
    </location>
</feature>
<dbReference type="FunFam" id="3.30.420.10:FF:000032">
    <property type="entry name" value="Retrovirus-related Pol polyprotein from transposon 297-like Protein"/>
    <property type="match status" value="1"/>
</dbReference>
<feature type="compositionally biased region" description="Basic residues" evidence="1">
    <location>
        <begin position="482"/>
        <end position="493"/>
    </location>
</feature>
<dbReference type="Pfam" id="PF00665">
    <property type="entry name" value="rve"/>
    <property type="match status" value="1"/>
</dbReference>
<dbReference type="InterPro" id="IPR050951">
    <property type="entry name" value="Retrovirus_Pol_polyprotein"/>
</dbReference>
<dbReference type="InterPro" id="IPR041588">
    <property type="entry name" value="Integrase_H2C2"/>
</dbReference>
<keyword evidence="4" id="KW-1185">Reference proteome</keyword>
<evidence type="ECO:0000259" key="2">
    <source>
        <dbReference type="PROSITE" id="PS50994"/>
    </source>
</evidence>
<dbReference type="Gene3D" id="1.10.340.70">
    <property type="match status" value="1"/>
</dbReference>
<dbReference type="Proteomes" id="UP000596742">
    <property type="component" value="Unassembled WGS sequence"/>
</dbReference>
<reference evidence="3" key="1">
    <citation type="submission" date="2018-11" db="EMBL/GenBank/DDBJ databases">
        <authorList>
            <person name="Alioto T."/>
            <person name="Alioto T."/>
        </authorList>
    </citation>
    <scope>NUCLEOTIDE SEQUENCE</scope>
</reference>
<dbReference type="GO" id="GO:0003676">
    <property type="term" value="F:nucleic acid binding"/>
    <property type="evidence" value="ECO:0007669"/>
    <property type="project" value="InterPro"/>
</dbReference>
<dbReference type="EMBL" id="UYJE01002865">
    <property type="protein sequence ID" value="VDI14328.1"/>
    <property type="molecule type" value="Genomic_DNA"/>
</dbReference>
<proteinExistence type="predicted"/>
<evidence type="ECO:0000313" key="4">
    <source>
        <dbReference type="Proteomes" id="UP000596742"/>
    </source>
</evidence>
<feature type="region of interest" description="Disordered" evidence="1">
    <location>
        <begin position="427"/>
        <end position="502"/>
    </location>
</feature>
<dbReference type="Gene3D" id="3.30.420.10">
    <property type="entry name" value="Ribonuclease H-like superfamily/Ribonuclease H"/>
    <property type="match status" value="1"/>
</dbReference>
<dbReference type="PANTHER" id="PTHR37984:SF15">
    <property type="entry name" value="INTEGRASE CATALYTIC DOMAIN-CONTAINING PROTEIN"/>
    <property type="match status" value="1"/>
</dbReference>
<protein>
    <recommendedName>
        <fullName evidence="2">Integrase catalytic domain-containing protein</fullName>
    </recommendedName>
</protein>
<accession>A0A8B6D343</accession>
<dbReference type="PANTHER" id="PTHR37984">
    <property type="entry name" value="PROTEIN CBG26694"/>
    <property type="match status" value="1"/>
</dbReference>
<sequence>MGHQGFERTFSLLNTRCYWPYTYTDIVDYCETCKRCKVGKLGRKVQTTFSSIIAKKPLEILAMDFTLFEKGTGGFENVLVLTDVFTKFTQAVPTRNQKAKTVANILLKEWIIRFGIPQRIHSDQGRSFENEVIHELCDMYGVLKTKTLPYYPEGNSVCERFNRTLHNLLCTLPQNRKRRWPELLPELVYAYNCTPHATTGYSPYFLFFGREPVLPVDITLGLENKIHSSRDEWVTQHFQTLKEAFELATEETEQKALKRQQKLNVNVNNKELPIGYRIFLRNHPKGRAKLQDAWNDKPYRIIDKKDNMYKVEPLIGRGESKYVYRREILDARYLVKNRNPNFDRPQPCGRVVNERSEIVDRQDSDDEDFVILLQHPPVTTYDEDGTKETLARTIEVEHVPEIIDDRIDEKIGKPLDIESPLPEFIEKEDEENSEASDSQQNDDVLSSDTDNCKSENQIEQNISVPDPTIEDDDDDDDPPLRRSQRTTAGKHHNPLNLPRSVS</sequence>
<evidence type="ECO:0000313" key="3">
    <source>
        <dbReference type="EMBL" id="VDI14328.1"/>
    </source>
</evidence>
<evidence type="ECO:0000256" key="1">
    <source>
        <dbReference type="SAM" id="MobiDB-lite"/>
    </source>
</evidence>
<dbReference type="InterPro" id="IPR012337">
    <property type="entry name" value="RNaseH-like_sf"/>
</dbReference>
<dbReference type="GO" id="GO:0015074">
    <property type="term" value="P:DNA integration"/>
    <property type="evidence" value="ECO:0007669"/>
    <property type="project" value="InterPro"/>
</dbReference>
<dbReference type="AlphaFoldDB" id="A0A8B6D343"/>
<feature type="domain" description="Integrase catalytic" evidence="2">
    <location>
        <begin position="53"/>
        <end position="211"/>
    </location>
</feature>
<organism evidence="3 4">
    <name type="scientific">Mytilus galloprovincialis</name>
    <name type="common">Mediterranean mussel</name>
    <dbReference type="NCBI Taxonomy" id="29158"/>
    <lineage>
        <taxon>Eukaryota</taxon>
        <taxon>Metazoa</taxon>
        <taxon>Spiralia</taxon>
        <taxon>Lophotrochozoa</taxon>
        <taxon>Mollusca</taxon>
        <taxon>Bivalvia</taxon>
        <taxon>Autobranchia</taxon>
        <taxon>Pteriomorphia</taxon>
        <taxon>Mytilida</taxon>
        <taxon>Mytiloidea</taxon>
        <taxon>Mytilidae</taxon>
        <taxon>Mytilinae</taxon>
        <taxon>Mytilus</taxon>
    </lineage>
</organism>
<dbReference type="OrthoDB" id="6151170at2759"/>
<dbReference type="Pfam" id="PF17921">
    <property type="entry name" value="Integrase_H2C2"/>
    <property type="match status" value="1"/>
</dbReference>
<name>A0A8B6D343_MYTGA</name>
<dbReference type="SUPFAM" id="SSF53098">
    <property type="entry name" value="Ribonuclease H-like"/>
    <property type="match status" value="1"/>
</dbReference>
<comment type="caution">
    <text evidence="3">The sequence shown here is derived from an EMBL/GenBank/DDBJ whole genome shotgun (WGS) entry which is preliminary data.</text>
</comment>
<feature type="compositionally biased region" description="Acidic residues" evidence="1">
    <location>
        <begin position="468"/>
        <end position="477"/>
    </location>
</feature>
<gene>
    <name evidence="3" type="ORF">MGAL_10B092728</name>
</gene>
<dbReference type="InterPro" id="IPR036397">
    <property type="entry name" value="RNaseH_sf"/>
</dbReference>
<dbReference type="InterPro" id="IPR001584">
    <property type="entry name" value="Integrase_cat-core"/>
</dbReference>
<dbReference type="PROSITE" id="PS50994">
    <property type="entry name" value="INTEGRASE"/>
    <property type="match status" value="1"/>
</dbReference>